<evidence type="ECO:0000313" key="2">
    <source>
        <dbReference type="Proteomes" id="UP000332515"/>
    </source>
</evidence>
<reference evidence="1 2" key="1">
    <citation type="submission" date="2019-09" db="EMBL/GenBank/DDBJ databases">
        <title>Segnochrobactrum spirostomi gen. nov., sp. nov., isolated from the ciliate Spirostomum cf. yagiui and description of a novel family, Segnochrobactraceae fam. nov. within the order Rhizobiales of the class Alphaproteobacteria.</title>
        <authorList>
            <person name="Akter S."/>
            <person name="Shazib S.U.A."/>
            <person name="Shin M.K."/>
        </authorList>
    </citation>
    <scope>NUCLEOTIDE SEQUENCE [LARGE SCALE GENOMIC DNA]</scope>
    <source>
        <strain evidence="1 2">Sp-1</strain>
    </source>
</reference>
<proteinExistence type="predicted"/>
<dbReference type="RefSeq" id="WP_153483805.1">
    <property type="nucleotide sequence ID" value="NZ_VWNA01000001.1"/>
</dbReference>
<protein>
    <submittedName>
        <fullName evidence="1">Uncharacterized protein</fullName>
    </submittedName>
</protein>
<sequence>MTDAARGDRARLKARTGLVPLALAAGLLALPALPGGTDAAETVLAAGKPAVTGASVSGDATRTRLTLTINHVIEIYPKVEDGGRRVVIDIPPIAFALPAGFTPKPAGLVTAWSYGYVLFGNSRIVLETARPVAVAYQAVLPPLADEPGTAIVDLVPADGDAATPPAP</sequence>
<accession>A0A6A7Y8L6</accession>
<evidence type="ECO:0000313" key="1">
    <source>
        <dbReference type="EMBL" id="MQT13992.1"/>
    </source>
</evidence>
<dbReference type="Proteomes" id="UP000332515">
    <property type="component" value="Unassembled WGS sequence"/>
</dbReference>
<dbReference type="AlphaFoldDB" id="A0A6A7Y8L6"/>
<comment type="caution">
    <text evidence="1">The sequence shown here is derived from an EMBL/GenBank/DDBJ whole genome shotgun (WGS) entry which is preliminary data.</text>
</comment>
<name>A0A6A7Y8L6_9HYPH</name>
<dbReference type="Gene3D" id="2.60.40.3500">
    <property type="match status" value="1"/>
</dbReference>
<dbReference type="EMBL" id="VWNA01000001">
    <property type="protein sequence ID" value="MQT13992.1"/>
    <property type="molecule type" value="Genomic_DNA"/>
</dbReference>
<keyword evidence="2" id="KW-1185">Reference proteome</keyword>
<gene>
    <name evidence="1" type="ORF">F0357_15350</name>
</gene>
<organism evidence="1 2">
    <name type="scientific">Segnochrobactrum spirostomi</name>
    <dbReference type="NCBI Taxonomy" id="2608987"/>
    <lineage>
        <taxon>Bacteria</taxon>
        <taxon>Pseudomonadati</taxon>
        <taxon>Pseudomonadota</taxon>
        <taxon>Alphaproteobacteria</taxon>
        <taxon>Hyphomicrobiales</taxon>
        <taxon>Segnochrobactraceae</taxon>
        <taxon>Segnochrobactrum</taxon>
    </lineage>
</organism>